<dbReference type="EMBL" id="JAAGKO020000034">
    <property type="protein sequence ID" value="MDI5965384.1"/>
    <property type="molecule type" value="Genomic_DNA"/>
</dbReference>
<proteinExistence type="predicted"/>
<dbReference type="Proteomes" id="UP001156398">
    <property type="component" value="Unassembled WGS sequence"/>
</dbReference>
<comment type="caution">
    <text evidence="3">The sequence shown here is derived from an EMBL/GenBank/DDBJ whole genome shotgun (WGS) entry which is preliminary data.</text>
</comment>
<keyword evidence="4" id="KW-1185">Reference proteome</keyword>
<gene>
    <name evidence="2" type="ORF">POF43_022095</name>
    <name evidence="3" type="ORF">POF50_022280</name>
</gene>
<reference evidence="3 4" key="1">
    <citation type="submission" date="2023-05" db="EMBL/GenBank/DDBJ databases">
        <title>Streptantibioticus silvisoli sp. nov., acidotolerant actinomycetes 1 from pine litter.</title>
        <authorList>
            <person name="Swiecimska M."/>
            <person name="Golinska P."/>
            <person name="Sangal V."/>
            <person name="Wachnowicz B."/>
            <person name="Goodfellow M."/>
        </authorList>
    </citation>
    <scope>NUCLEOTIDE SEQUENCE</scope>
    <source>
        <strain evidence="3">SL13</strain>
        <strain evidence="2 4">SL54</strain>
    </source>
</reference>
<accession>A0AA90KHM3</accession>
<feature type="region of interest" description="Disordered" evidence="1">
    <location>
        <begin position="111"/>
        <end position="130"/>
    </location>
</feature>
<evidence type="ECO:0000313" key="4">
    <source>
        <dbReference type="Proteomes" id="UP001156398"/>
    </source>
</evidence>
<organism evidence="3">
    <name type="scientific">Streptantibioticus silvisoli</name>
    <dbReference type="NCBI Taxonomy" id="2705255"/>
    <lineage>
        <taxon>Bacteria</taxon>
        <taxon>Bacillati</taxon>
        <taxon>Actinomycetota</taxon>
        <taxon>Actinomycetes</taxon>
        <taxon>Kitasatosporales</taxon>
        <taxon>Streptomycetaceae</taxon>
        <taxon>Streptantibioticus</taxon>
    </lineage>
</organism>
<protein>
    <submittedName>
        <fullName evidence="3">Type III effector protein</fullName>
    </submittedName>
</protein>
<evidence type="ECO:0000256" key="1">
    <source>
        <dbReference type="SAM" id="MobiDB-lite"/>
    </source>
</evidence>
<sequence>MPKGDQPAPAGIPDSDPVGFLAAEAALGAMDEALRGARLRPPGTPPGDEGTGAEQALAALLLLREVRERLAAWEPDLIEAAREAGASWADLAHPLGVASRQAAERRYLRVRPGRPGSTGEDRVRATRDSRAADRSVTAWARVNSADLRRLAGQITALTDLADEAAVSLAHLSGALADDDASALVAPLADTHTHLRASHPDLAARVDSVTRQAEHLRHDSSEQRRNG</sequence>
<name>A0AA90KHM3_9ACTN</name>
<dbReference type="RefSeq" id="WP_271317669.1">
    <property type="nucleotide sequence ID" value="NZ_JAAGKO020000034.1"/>
</dbReference>
<dbReference type="AlphaFoldDB" id="A0AA90KHM3"/>
<feature type="compositionally biased region" description="Basic and acidic residues" evidence="1">
    <location>
        <begin position="119"/>
        <end position="130"/>
    </location>
</feature>
<feature type="region of interest" description="Disordered" evidence="1">
    <location>
        <begin position="33"/>
        <end position="52"/>
    </location>
</feature>
<evidence type="ECO:0000313" key="2">
    <source>
        <dbReference type="EMBL" id="MDI5965384.1"/>
    </source>
</evidence>
<feature type="compositionally biased region" description="Basic and acidic residues" evidence="1">
    <location>
        <begin position="211"/>
        <end position="226"/>
    </location>
</feature>
<evidence type="ECO:0000313" key="3">
    <source>
        <dbReference type="EMBL" id="MDI5972030.1"/>
    </source>
</evidence>
<feature type="region of interest" description="Disordered" evidence="1">
    <location>
        <begin position="207"/>
        <end position="226"/>
    </location>
</feature>
<dbReference type="EMBL" id="JABXJJ020000028">
    <property type="protein sequence ID" value="MDI5972030.1"/>
    <property type="molecule type" value="Genomic_DNA"/>
</dbReference>